<dbReference type="Proteomes" id="UP000198728">
    <property type="component" value="Unassembled WGS sequence"/>
</dbReference>
<keyword evidence="5" id="KW-1185">Reference proteome</keyword>
<accession>A0A1I1PAT3</accession>
<proteinExistence type="predicted"/>
<dbReference type="PANTHER" id="PTHR43861">
    <property type="entry name" value="TRANS-ACONITATE 2-METHYLTRANSFERASE-RELATED"/>
    <property type="match status" value="1"/>
</dbReference>
<dbReference type="SUPFAM" id="SSF53335">
    <property type="entry name" value="S-adenosyl-L-methionine-dependent methyltransferases"/>
    <property type="match status" value="1"/>
</dbReference>
<dbReference type="OrthoDB" id="9804312at2"/>
<dbReference type="GO" id="GO:0008168">
    <property type="term" value="F:methyltransferase activity"/>
    <property type="evidence" value="ECO:0007669"/>
    <property type="project" value="UniProtKB-KW"/>
</dbReference>
<dbReference type="InterPro" id="IPR029063">
    <property type="entry name" value="SAM-dependent_MTases_sf"/>
</dbReference>
<dbReference type="RefSeq" id="WP_093362303.1">
    <property type="nucleotide sequence ID" value="NZ_FOLG01000014.1"/>
</dbReference>
<dbReference type="GO" id="GO:0032259">
    <property type="term" value="P:methylation"/>
    <property type="evidence" value="ECO:0007669"/>
    <property type="project" value="UniProtKB-KW"/>
</dbReference>
<sequence length="197" mass="21910">MPDERTIALYDAEADVYAEQSHRGRRYPRLERFIDALPPGARVLDLGCGPGTWAARMVERGLDVDALDASTGMAAAAKSAYGLDVRVGTFDDVTGENAYDGIWAHYSLLHAPRDALPRHLAALARALRRDGHFLIVMKLGEGEARDSKDRLYTYYTEPKLERLLTDAGFAITEREHGDDVGFDGSPHRYIVLHARKL</sequence>
<dbReference type="EMBL" id="FOLG01000014">
    <property type="protein sequence ID" value="SFD06909.1"/>
    <property type="molecule type" value="Genomic_DNA"/>
</dbReference>
<keyword evidence="1 4" id="KW-0489">Methyltransferase</keyword>
<dbReference type="CDD" id="cd02440">
    <property type="entry name" value="AdoMet_MTases"/>
    <property type="match status" value="1"/>
</dbReference>
<evidence type="ECO:0000256" key="2">
    <source>
        <dbReference type="ARBA" id="ARBA00022679"/>
    </source>
</evidence>
<organism evidence="4 5">
    <name type="scientific">Tropicimonas isoalkanivorans</name>
    <dbReference type="NCBI Taxonomy" id="441112"/>
    <lineage>
        <taxon>Bacteria</taxon>
        <taxon>Pseudomonadati</taxon>
        <taxon>Pseudomonadota</taxon>
        <taxon>Alphaproteobacteria</taxon>
        <taxon>Rhodobacterales</taxon>
        <taxon>Roseobacteraceae</taxon>
        <taxon>Tropicimonas</taxon>
    </lineage>
</organism>
<protein>
    <submittedName>
        <fullName evidence="4">Methyltransferase domain-containing protein</fullName>
    </submittedName>
</protein>
<evidence type="ECO:0000313" key="4">
    <source>
        <dbReference type="EMBL" id="SFD06909.1"/>
    </source>
</evidence>
<evidence type="ECO:0000259" key="3">
    <source>
        <dbReference type="Pfam" id="PF13649"/>
    </source>
</evidence>
<reference evidence="4 5" key="1">
    <citation type="submission" date="2016-10" db="EMBL/GenBank/DDBJ databases">
        <authorList>
            <person name="de Groot N.N."/>
        </authorList>
    </citation>
    <scope>NUCLEOTIDE SEQUENCE [LARGE SCALE GENOMIC DNA]</scope>
    <source>
        <strain evidence="4 5">DSM 19548</strain>
    </source>
</reference>
<dbReference type="STRING" id="441112.SAMN04488094_11494"/>
<evidence type="ECO:0000256" key="1">
    <source>
        <dbReference type="ARBA" id="ARBA00022603"/>
    </source>
</evidence>
<feature type="domain" description="Methyltransferase" evidence="3">
    <location>
        <begin position="43"/>
        <end position="131"/>
    </location>
</feature>
<gene>
    <name evidence="4" type="ORF">SAMN04488094_11494</name>
</gene>
<dbReference type="Pfam" id="PF13649">
    <property type="entry name" value="Methyltransf_25"/>
    <property type="match status" value="1"/>
</dbReference>
<dbReference type="PANTHER" id="PTHR43861:SF1">
    <property type="entry name" value="TRANS-ACONITATE 2-METHYLTRANSFERASE"/>
    <property type="match status" value="1"/>
</dbReference>
<dbReference type="Gene3D" id="3.40.50.150">
    <property type="entry name" value="Vaccinia Virus protein VP39"/>
    <property type="match status" value="1"/>
</dbReference>
<keyword evidence="2 4" id="KW-0808">Transferase</keyword>
<name>A0A1I1PAT3_9RHOB</name>
<dbReference type="AlphaFoldDB" id="A0A1I1PAT3"/>
<dbReference type="InterPro" id="IPR041698">
    <property type="entry name" value="Methyltransf_25"/>
</dbReference>
<evidence type="ECO:0000313" key="5">
    <source>
        <dbReference type="Proteomes" id="UP000198728"/>
    </source>
</evidence>